<evidence type="ECO:0000313" key="1">
    <source>
        <dbReference type="EMBL" id="MPM96123.1"/>
    </source>
</evidence>
<dbReference type="EMBL" id="VSSQ01042530">
    <property type="protein sequence ID" value="MPM96123.1"/>
    <property type="molecule type" value="Genomic_DNA"/>
</dbReference>
<name>A0A645E5P9_9ZZZZ</name>
<gene>
    <name evidence="1" type="ORF">SDC9_143280</name>
</gene>
<reference evidence="1" key="1">
    <citation type="submission" date="2019-08" db="EMBL/GenBank/DDBJ databases">
        <authorList>
            <person name="Kucharzyk K."/>
            <person name="Murdoch R.W."/>
            <person name="Higgins S."/>
            <person name="Loffler F."/>
        </authorList>
    </citation>
    <scope>NUCLEOTIDE SEQUENCE</scope>
</reference>
<proteinExistence type="predicted"/>
<sequence>MFLLTALKLQIIIVLHGLDGAALCAFQVSILFQRIQIAADGDDGSAERLAELSDANLTVPPENLQYLLSARVNLQFSSHSN</sequence>
<organism evidence="1">
    <name type="scientific">bioreactor metagenome</name>
    <dbReference type="NCBI Taxonomy" id="1076179"/>
    <lineage>
        <taxon>unclassified sequences</taxon>
        <taxon>metagenomes</taxon>
        <taxon>ecological metagenomes</taxon>
    </lineage>
</organism>
<comment type="caution">
    <text evidence="1">The sequence shown here is derived from an EMBL/GenBank/DDBJ whole genome shotgun (WGS) entry which is preliminary data.</text>
</comment>
<protein>
    <submittedName>
        <fullName evidence="1">Uncharacterized protein</fullName>
    </submittedName>
</protein>
<dbReference type="AlphaFoldDB" id="A0A645E5P9"/>
<accession>A0A645E5P9</accession>